<dbReference type="Proteomes" id="UP001200430">
    <property type="component" value="Unassembled WGS sequence"/>
</dbReference>
<dbReference type="RefSeq" id="WP_236099452.1">
    <property type="nucleotide sequence ID" value="NZ_JAKGUD010000007.1"/>
</dbReference>
<name>A0ABS9ES84_9BACT</name>
<dbReference type="NCBIfam" id="TIGR00195">
    <property type="entry name" value="exoDNase_III"/>
    <property type="match status" value="1"/>
</dbReference>
<dbReference type="EC" id="3.1.11.2" evidence="8"/>
<dbReference type="GO" id="GO:0008311">
    <property type="term" value="F:double-stranded DNA 3'-5' DNA exonuclease activity"/>
    <property type="evidence" value="ECO:0007669"/>
    <property type="project" value="UniProtKB-EC"/>
</dbReference>
<dbReference type="NCBIfam" id="TIGR00633">
    <property type="entry name" value="xth"/>
    <property type="match status" value="1"/>
</dbReference>
<organism evidence="8 9">
    <name type="scientific">Dethiosulfovibrio marinus</name>
    <dbReference type="NCBI Taxonomy" id="133532"/>
    <lineage>
        <taxon>Bacteria</taxon>
        <taxon>Thermotogati</taxon>
        <taxon>Synergistota</taxon>
        <taxon>Synergistia</taxon>
        <taxon>Synergistales</taxon>
        <taxon>Dethiosulfovibrionaceae</taxon>
        <taxon>Dethiosulfovibrio</taxon>
    </lineage>
</organism>
<dbReference type="Gene3D" id="3.60.10.10">
    <property type="entry name" value="Endonuclease/exonuclease/phosphatase"/>
    <property type="match status" value="1"/>
</dbReference>
<keyword evidence="9" id="KW-1185">Reference proteome</keyword>
<dbReference type="InterPro" id="IPR005135">
    <property type="entry name" value="Endo/exonuclease/phosphatase"/>
</dbReference>
<evidence type="ECO:0000256" key="4">
    <source>
        <dbReference type="ARBA" id="ARBA00022723"/>
    </source>
</evidence>
<dbReference type="Pfam" id="PF03372">
    <property type="entry name" value="Exo_endo_phos"/>
    <property type="match status" value="1"/>
</dbReference>
<evidence type="ECO:0000313" key="8">
    <source>
        <dbReference type="EMBL" id="MCF4142730.1"/>
    </source>
</evidence>
<keyword evidence="5 8" id="KW-0378">Hydrolase</keyword>
<dbReference type="SUPFAM" id="SSF56219">
    <property type="entry name" value="DNase I-like"/>
    <property type="match status" value="1"/>
</dbReference>
<comment type="caution">
    <text evidence="8">The sequence shown here is derived from an EMBL/GenBank/DDBJ whole genome shotgun (WGS) entry which is preliminary data.</text>
</comment>
<evidence type="ECO:0000256" key="5">
    <source>
        <dbReference type="ARBA" id="ARBA00022801"/>
    </source>
</evidence>
<accession>A0ABS9ES84</accession>
<evidence type="ECO:0000256" key="6">
    <source>
        <dbReference type="ARBA" id="ARBA00022842"/>
    </source>
</evidence>
<gene>
    <name evidence="8" type="primary">xth</name>
    <name evidence="8" type="ORF">L2W38_07865</name>
</gene>
<evidence type="ECO:0000256" key="1">
    <source>
        <dbReference type="ARBA" id="ARBA00001936"/>
    </source>
</evidence>
<sequence length="259" mass="29943">MSWTIATFNVNSVRSRLPVLERWLNNSKVDVLCLQETKARDEDFPLQAFVDMGYFVAFRGQKSYNGVAIASLEEPDEIVYGFDDGKEPVFDTRALSVRFGDIWVMNTYVPQGKSIDHDDYMVKQEFLRRTQTTISDRISDGKRVLWVGDMNVAPEEKDVANPKNKAKHVCFHRDIRDLFGTVCQGLVDVFRSHRPEEGEFSFWDYRVKNALDRNIGWRIDHILASPDLAKLSSDSWIYRDPRGWEKPSDHTPVLASFDL</sequence>
<feature type="domain" description="Endonuclease/exonuclease/phosphatase" evidence="7">
    <location>
        <begin position="6"/>
        <end position="250"/>
    </location>
</feature>
<dbReference type="PANTHER" id="PTHR43250:SF2">
    <property type="entry name" value="EXODEOXYRIBONUCLEASE III"/>
    <property type="match status" value="1"/>
</dbReference>
<protein>
    <submittedName>
        <fullName evidence="8">Exodeoxyribonuclease III</fullName>
        <ecNumber evidence="8">3.1.11.2</ecNumber>
    </submittedName>
</protein>
<dbReference type="EMBL" id="JAKGUD010000007">
    <property type="protein sequence ID" value="MCF4142730.1"/>
    <property type="molecule type" value="Genomic_DNA"/>
</dbReference>
<evidence type="ECO:0000256" key="2">
    <source>
        <dbReference type="ARBA" id="ARBA00001946"/>
    </source>
</evidence>
<comment type="similarity">
    <text evidence="3">Belongs to the DNA repair enzymes AP/ExoA family.</text>
</comment>
<dbReference type="InterPro" id="IPR036691">
    <property type="entry name" value="Endo/exonu/phosph_ase_sf"/>
</dbReference>
<dbReference type="CDD" id="cd09086">
    <property type="entry name" value="ExoIII-like_AP-endo"/>
    <property type="match status" value="1"/>
</dbReference>
<dbReference type="PROSITE" id="PS00728">
    <property type="entry name" value="AP_NUCLEASE_F1_3"/>
    <property type="match status" value="1"/>
</dbReference>
<dbReference type="PANTHER" id="PTHR43250">
    <property type="entry name" value="EXODEOXYRIBONUCLEASE III"/>
    <property type="match status" value="1"/>
</dbReference>
<evidence type="ECO:0000313" key="9">
    <source>
        <dbReference type="Proteomes" id="UP001200430"/>
    </source>
</evidence>
<dbReference type="InterPro" id="IPR037493">
    <property type="entry name" value="ExoIII-like"/>
</dbReference>
<comment type="cofactor">
    <cofactor evidence="2">
        <name>Mg(2+)</name>
        <dbReference type="ChEBI" id="CHEBI:18420"/>
    </cofactor>
</comment>
<dbReference type="InterPro" id="IPR004808">
    <property type="entry name" value="AP_endonuc_1"/>
</dbReference>
<proteinExistence type="inferred from homology"/>
<evidence type="ECO:0000259" key="7">
    <source>
        <dbReference type="Pfam" id="PF03372"/>
    </source>
</evidence>
<evidence type="ECO:0000256" key="3">
    <source>
        <dbReference type="ARBA" id="ARBA00007092"/>
    </source>
</evidence>
<keyword evidence="6" id="KW-0460">Magnesium</keyword>
<reference evidence="8 9" key="1">
    <citation type="submission" date="2022-01" db="EMBL/GenBank/DDBJ databases">
        <title>Dethiosulfovibrio faecalis sp. nov., a novel proteolytic, non-sulfur-reducing bacterium isolated from a marine aquaculture solid waste bioreactor.</title>
        <authorList>
            <person name="Grabowski S."/>
            <person name="Apolinario E."/>
            <person name="Schneider N."/>
            <person name="Marshall C.W."/>
            <person name="Sowers K.R."/>
        </authorList>
    </citation>
    <scope>NUCLEOTIDE SEQUENCE [LARGE SCALE GENOMIC DNA]</scope>
    <source>
        <strain evidence="8 9">DSM 12537</strain>
    </source>
</reference>
<dbReference type="PROSITE" id="PS51435">
    <property type="entry name" value="AP_NUCLEASE_F1_4"/>
    <property type="match status" value="1"/>
</dbReference>
<dbReference type="InterPro" id="IPR020848">
    <property type="entry name" value="AP_endonuclease_F1_CS"/>
</dbReference>
<keyword evidence="4" id="KW-0479">Metal-binding</keyword>
<comment type="cofactor">
    <cofactor evidence="1">
        <name>Mn(2+)</name>
        <dbReference type="ChEBI" id="CHEBI:29035"/>
    </cofactor>
</comment>